<feature type="transmembrane region" description="Helical" evidence="5">
    <location>
        <begin position="89"/>
        <end position="108"/>
    </location>
</feature>
<keyword evidence="8" id="KW-1185">Reference proteome</keyword>
<feature type="transmembrane region" description="Helical" evidence="5">
    <location>
        <begin position="153"/>
        <end position="173"/>
    </location>
</feature>
<dbReference type="Pfam" id="PF00999">
    <property type="entry name" value="Na_H_Exchanger"/>
    <property type="match status" value="1"/>
</dbReference>
<comment type="subcellular location">
    <subcellularLocation>
        <location evidence="1">Membrane</location>
        <topology evidence="1">Multi-pass membrane protein</topology>
    </subcellularLocation>
</comment>
<dbReference type="InterPro" id="IPR038770">
    <property type="entry name" value="Na+/solute_symporter_sf"/>
</dbReference>
<feature type="transmembrane region" description="Helical" evidence="5">
    <location>
        <begin position="288"/>
        <end position="311"/>
    </location>
</feature>
<evidence type="ECO:0000256" key="1">
    <source>
        <dbReference type="ARBA" id="ARBA00004141"/>
    </source>
</evidence>
<sequence>MDLAFLLISFGVLFLAGLAADQIGGLTRLPRVTMLLLIGIAAGDAGLSLIPDDVTAWFDSLSIVALTMVAFLLGGSLTRRNLTQHGRAILAISLAISVLTVLIVSVGLTLAGLPAGLAMILGAIATATAPAAITDVIHQSGADNGFTDTLKGVVAIDDAWGLIAFSVMLVLAGQTDGWAGVAEGALRDLGGAVLLGVAVGVPAAFLTGRLKPGEPMQAEAIGIVFLAAGLALWLEVSFLVTGMTAGAVIANLARHHERAFHEIEHIQWPFMILFFLLAGASLEVEALLLLGWAGVLYLVLRIVARFLGGWFGARAGGVPRTEAALYGPALLPQAGVAVGMALVAGEELPHWASVVMAFTISSTVVFELIGPPATLAAIRRYAATAQNDSAGD</sequence>
<dbReference type="EMBL" id="JARGYC010000135">
    <property type="protein sequence ID" value="MDF0603778.1"/>
    <property type="molecule type" value="Genomic_DNA"/>
</dbReference>
<keyword evidence="4 5" id="KW-0472">Membrane</keyword>
<keyword evidence="2 5" id="KW-0812">Transmembrane</keyword>
<feature type="transmembrane region" description="Helical" evidence="5">
    <location>
        <begin position="57"/>
        <end position="77"/>
    </location>
</feature>
<gene>
    <name evidence="7" type="ORF">P1J78_23975</name>
</gene>
<dbReference type="Proteomes" id="UP001220964">
    <property type="component" value="Unassembled WGS sequence"/>
</dbReference>
<dbReference type="Gene3D" id="1.20.1530.20">
    <property type="match status" value="1"/>
</dbReference>
<feature type="domain" description="Cation/H+ exchanger transmembrane" evidence="6">
    <location>
        <begin position="14"/>
        <end position="376"/>
    </location>
</feature>
<evidence type="ECO:0000256" key="3">
    <source>
        <dbReference type="ARBA" id="ARBA00022989"/>
    </source>
</evidence>
<evidence type="ECO:0000256" key="2">
    <source>
        <dbReference type="ARBA" id="ARBA00022692"/>
    </source>
</evidence>
<evidence type="ECO:0000313" key="7">
    <source>
        <dbReference type="EMBL" id="MDF0603778.1"/>
    </source>
</evidence>
<dbReference type="GO" id="GO:0015297">
    <property type="term" value="F:antiporter activity"/>
    <property type="evidence" value="ECO:0007669"/>
    <property type="project" value="InterPro"/>
</dbReference>
<protein>
    <submittedName>
        <fullName evidence="7">Cation:proton antiporter</fullName>
    </submittedName>
</protein>
<feature type="transmembrane region" description="Helical" evidence="5">
    <location>
        <begin position="29"/>
        <end position="50"/>
    </location>
</feature>
<evidence type="ECO:0000259" key="6">
    <source>
        <dbReference type="Pfam" id="PF00999"/>
    </source>
</evidence>
<dbReference type="AlphaFoldDB" id="A0AAE3NUH2"/>
<evidence type="ECO:0000313" key="8">
    <source>
        <dbReference type="Proteomes" id="UP001220964"/>
    </source>
</evidence>
<dbReference type="InterPro" id="IPR006153">
    <property type="entry name" value="Cation/H_exchanger_TM"/>
</dbReference>
<dbReference type="GO" id="GO:1902600">
    <property type="term" value="P:proton transmembrane transport"/>
    <property type="evidence" value="ECO:0007669"/>
    <property type="project" value="InterPro"/>
</dbReference>
<feature type="transmembrane region" description="Helical" evidence="5">
    <location>
        <begin position="265"/>
        <end position="282"/>
    </location>
</feature>
<feature type="transmembrane region" description="Helical" evidence="5">
    <location>
        <begin position="185"/>
        <end position="208"/>
    </location>
</feature>
<dbReference type="RefSeq" id="WP_275569889.1">
    <property type="nucleotide sequence ID" value="NZ_JARGYC010000135.1"/>
</dbReference>
<dbReference type="PANTHER" id="PTHR43021">
    <property type="entry name" value="NA(+)/H(+) ANTIPORTER-RELATED"/>
    <property type="match status" value="1"/>
</dbReference>
<proteinExistence type="predicted"/>
<comment type="caution">
    <text evidence="7">The sequence shown here is derived from an EMBL/GenBank/DDBJ whole genome shotgun (WGS) entry which is preliminary data.</text>
</comment>
<dbReference type="PANTHER" id="PTHR43021:SF2">
    <property type="entry name" value="CATION_H+ EXCHANGER DOMAIN-CONTAINING PROTEIN"/>
    <property type="match status" value="1"/>
</dbReference>
<feature type="transmembrane region" description="Helical" evidence="5">
    <location>
        <begin position="220"/>
        <end position="253"/>
    </location>
</feature>
<name>A0AAE3NUH2_9RHOB</name>
<organism evidence="7 8">
    <name type="scientific">Psychromarinibacter sediminicola</name>
    <dbReference type="NCBI Taxonomy" id="3033385"/>
    <lineage>
        <taxon>Bacteria</taxon>
        <taxon>Pseudomonadati</taxon>
        <taxon>Pseudomonadota</taxon>
        <taxon>Alphaproteobacteria</taxon>
        <taxon>Rhodobacterales</taxon>
        <taxon>Paracoccaceae</taxon>
        <taxon>Psychromarinibacter</taxon>
    </lineage>
</organism>
<dbReference type="GO" id="GO:0016020">
    <property type="term" value="C:membrane"/>
    <property type="evidence" value="ECO:0007669"/>
    <property type="project" value="UniProtKB-SubCell"/>
</dbReference>
<reference evidence="7" key="1">
    <citation type="submission" date="2023-03" db="EMBL/GenBank/DDBJ databases">
        <title>Multiphase analysis and comparison of six strains from genera Psychromarinibacter, Lutimaribacter, and Maritimibacter, including a novel species: Psychromarinibacter sediminicola sp. nov.</title>
        <authorList>
            <person name="Wang Y.-H."/>
            <person name="Ye M.-Q."/>
            <person name="Du Z.-J."/>
        </authorList>
    </citation>
    <scope>NUCLEOTIDE SEQUENCE</scope>
    <source>
        <strain evidence="7">C21-152</strain>
    </source>
</reference>
<evidence type="ECO:0000256" key="5">
    <source>
        <dbReference type="SAM" id="Phobius"/>
    </source>
</evidence>
<keyword evidence="3 5" id="KW-1133">Transmembrane helix</keyword>
<feature type="transmembrane region" description="Helical" evidence="5">
    <location>
        <begin position="323"/>
        <end position="344"/>
    </location>
</feature>
<feature type="transmembrane region" description="Helical" evidence="5">
    <location>
        <begin position="350"/>
        <end position="370"/>
    </location>
</feature>
<evidence type="ECO:0000256" key="4">
    <source>
        <dbReference type="ARBA" id="ARBA00023136"/>
    </source>
</evidence>
<accession>A0AAE3NUH2</accession>